<dbReference type="InterPro" id="IPR009719">
    <property type="entry name" value="GIP1_N"/>
</dbReference>
<feature type="region of interest" description="Disordered" evidence="1">
    <location>
        <begin position="798"/>
        <end position="856"/>
    </location>
</feature>
<feature type="compositionally biased region" description="Polar residues" evidence="1">
    <location>
        <begin position="205"/>
        <end position="218"/>
    </location>
</feature>
<accession>A0A811RMH8</accession>
<feature type="region of interest" description="Disordered" evidence="1">
    <location>
        <begin position="312"/>
        <end position="341"/>
    </location>
</feature>
<feature type="compositionally biased region" description="Polar residues" evidence="1">
    <location>
        <begin position="256"/>
        <end position="274"/>
    </location>
</feature>
<dbReference type="Proteomes" id="UP000604825">
    <property type="component" value="Unassembled WGS sequence"/>
</dbReference>
<evidence type="ECO:0000256" key="1">
    <source>
        <dbReference type="SAM" id="MobiDB-lite"/>
    </source>
</evidence>
<feature type="region of interest" description="Disordered" evidence="1">
    <location>
        <begin position="61"/>
        <end position="274"/>
    </location>
</feature>
<protein>
    <recommendedName>
        <fullName evidence="2">GBF-interacting protein 1 N-terminal domain-containing protein</fullName>
    </recommendedName>
</protein>
<dbReference type="AlphaFoldDB" id="A0A811RMH8"/>
<feature type="compositionally biased region" description="Polar residues" evidence="1">
    <location>
        <begin position="597"/>
        <end position="609"/>
    </location>
</feature>
<feature type="domain" description="GBF-interacting protein 1 N-terminal" evidence="2">
    <location>
        <begin position="15"/>
        <end position="73"/>
    </location>
</feature>
<name>A0A811RMH8_9POAL</name>
<organism evidence="3 4">
    <name type="scientific">Miscanthus lutarioriparius</name>
    <dbReference type="NCBI Taxonomy" id="422564"/>
    <lineage>
        <taxon>Eukaryota</taxon>
        <taxon>Viridiplantae</taxon>
        <taxon>Streptophyta</taxon>
        <taxon>Embryophyta</taxon>
        <taxon>Tracheophyta</taxon>
        <taxon>Spermatophyta</taxon>
        <taxon>Magnoliopsida</taxon>
        <taxon>Liliopsida</taxon>
        <taxon>Poales</taxon>
        <taxon>Poaceae</taxon>
        <taxon>PACMAD clade</taxon>
        <taxon>Panicoideae</taxon>
        <taxon>Andropogonodae</taxon>
        <taxon>Andropogoneae</taxon>
        <taxon>Saccharinae</taxon>
        <taxon>Miscanthus</taxon>
    </lineage>
</organism>
<dbReference type="SUPFAM" id="SSF46934">
    <property type="entry name" value="UBA-like"/>
    <property type="match status" value="1"/>
</dbReference>
<dbReference type="PANTHER" id="PTHR46445">
    <property type="entry name" value="RNA POLYMERASE II DEGRADATION FACTOR-LIKE PROTEIN (DUF1296)"/>
    <property type="match status" value="1"/>
</dbReference>
<feature type="compositionally biased region" description="Basic and acidic residues" evidence="1">
    <location>
        <begin position="62"/>
        <end position="82"/>
    </location>
</feature>
<dbReference type="InterPro" id="IPR009060">
    <property type="entry name" value="UBA-like_sf"/>
</dbReference>
<evidence type="ECO:0000259" key="2">
    <source>
        <dbReference type="Pfam" id="PF06972"/>
    </source>
</evidence>
<feature type="compositionally biased region" description="Polar residues" evidence="1">
    <location>
        <begin position="102"/>
        <end position="142"/>
    </location>
</feature>
<dbReference type="EMBL" id="CAJGYO010000016">
    <property type="protein sequence ID" value="CAD6271180.1"/>
    <property type="molecule type" value="Genomic_DNA"/>
</dbReference>
<dbReference type="OrthoDB" id="762072at2759"/>
<gene>
    <name evidence="3" type="ORF">NCGR_LOCUS54467</name>
</gene>
<proteinExistence type="predicted"/>
<feature type="region of interest" description="Disordered" evidence="1">
    <location>
        <begin position="1"/>
        <end position="20"/>
    </location>
</feature>
<sequence length="856" mass="91370">MSGGGAGGKGAAAPVPAGSRKLVQGLKEIVNRPEAEIYAALRECGMDPDEAVSRLLSQDTFQEVKSKRDKKKEIKEVPETRYRSANSSTNRGLRSGADRGGRSNSVHSSSTDNMTSRPPVSGSGMASVNSSQRQTITSSSANKHMVTDGPAVSLQSSSGFQHGGWSGTPGQLSMADIVKMGRPQGKASSKPVVTADRGYAGQYPSLPSTNQNLKQSVSMVPPTELDKGLQPAQDSVQVKNHGHSAADSKLPYGTDWSPQDDPTSANQSSLPETSGDLSLYEASFQSSTLVTDVVSSHENPHLDENSTFAMRSAPASERHLEPSDGISEYNDGMLNNSSSYQPHNYSYTEQEVEDSSADVSAAAANFQSLSLHNDELAAKKTAEDNPAVIIPDHLQVTNRECVSLSFGSFGSGAFSGLLPQKTTDSNVEFPAREESAPVDQNDARNQDYYESGAVTSPADENLEAMLGANMENVDAPSVSQANELRQDVLDPSGLQYDVPSVSSHAYSNTNASQPSTMEDPQGNNQAHTLSHLSNLMQANSLSTSSLLESNQNHAALHGLEFDLPPYLEAKYNTGSTTNPRPAISMQEALKAGVFSNAQSTQSLPSTSIPTGPPLPQQLAHHPYSQPTLPITHFPNMVGYPTYLPQNYATYLSSGTFQQAYPSNGPFHQSAAALLGSGMKYSTPEYKNNLSATGLQQQHQPQPQPQPPSSVISGYGGFGSSSNIQGNFTLNQSTGSASTLGFDEALSRQYKDTSQYMALQQGDNSGMWLHGLGSRAASTLPPNHIYGYQGQSQLGGFRQAQQPQPSQFGGHGYPTFYQSQGGLTQEHPQNLAEGSLNGFQVAPSQPSHPSWQHQHTY</sequence>
<dbReference type="Pfam" id="PF06972">
    <property type="entry name" value="GIP1_N"/>
    <property type="match status" value="1"/>
</dbReference>
<feature type="region of interest" description="Disordered" evidence="1">
    <location>
        <begin position="502"/>
        <end position="523"/>
    </location>
</feature>
<feature type="region of interest" description="Disordered" evidence="1">
    <location>
        <begin position="691"/>
        <end position="715"/>
    </location>
</feature>
<feature type="compositionally biased region" description="Gly residues" evidence="1">
    <location>
        <begin position="1"/>
        <end position="10"/>
    </location>
</feature>
<comment type="caution">
    <text evidence="3">The sequence shown here is derived from an EMBL/GenBank/DDBJ whole genome shotgun (WGS) entry which is preliminary data.</text>
</comment>
<reference evidence="3" key="1">
    <citation type="submission" date="2020-10" db="EMBL/GenBank/DDBJ databases">
        <authorList>
            <person name="Han B."/>
            <person name="Lu T."/>
            <person name="Zhao Q."/>
            <person name="Huang X."/>
            <person name="Zhao Y."/>
        </authorList>
    </citation>
    <scope>NUCLEOTIDE SEQUENCE</scope>
</reference>
<feature type="compositionally biased region" description="Polar residues" evidence="1">
    <location>
        <begin position="83"/>
        <end position="92"/>
    </location>
</feature>
<evidence type="ECO:0000313" key="4">
    <source>
        <dbReference type="Proteomes" id="UP000604825"/>
    </source>
</evidence>
<dbReference type="PANTHER" id="PTHR46445:SF3">
    <property type="entry name" value="RNA POLYMERASE II DEGRADATION FACTOR-LIKE PROTEIN (DUF1296)-RELATED"/>
    <property type="match status" value="1"/>
</dbReference>
<feature type="region of interest" description="Disordered" evidence="1">
    <location>
        <begin position="597"/>
        <end position="626"/>
    </location>
</feature>
<feature type="compositionally biased region" description="Polar residues" evidence="1">
    <location>
        <begin position="841"/>
        <end position="856"/>
    </location>
</feature>
<feature type="compositionally biased region" description="Polar residues" evidence="1">
    <location>
        <begin position="815"/>
        <end position="827"/>
    </location>
</feature>
<keyword evidence="4" id="KW-1185">Reference proteome</keyword>
<evidence type="ECO:0000313" key="3">
    <source>
        <dbReference type="EMBL" id="CAD6271180.1"/>
    </source>
</evidence>